<evidence type="ECO:0000313" key="2">
    <source>
        <dbReference type="Proteomes" id="UP000028523"/>
    </source>
</evidence>
<evidence type="ECO:0000313" key="1">
    <source>
        <dbReference type="EMBL" id="KFB07323.1"/>
    </source>
</evidence>
<dbReference type="EMBL" id="AWQU01000086">
    <property type="protein sequence ID" value="KFB07323.1"/>
    <property type="molecule type" value="Genomic_DNA"/>
</dbReference>
<accession>A0A084U2Y7</accession>
<organism evidence="1 2">
    <name type="scientific">Malacoplasma iowae DK-CPA</name>
    <dbReference type="NCBI Taxonomy" id="1394179"/>
    <lineage>
        <taxon>Bacteria</taxon>
        <taxon>Bacillati</taxon>
        <taxon>Mycoplasmatota</taxon>
        <taxon>Mycoplasmoidales</taxon>
        <taxon>Mycoplasmoidaceae</taxon>
        <taxon>Malacoplasma</taxon>
    </lineage>
</organism>
<name>A0A084U2Y7_MALIO</name>
<dbReference type="AlphaFoldDB" id="A0A084U2Y7"/>
<reference evidence="1 2" key="1">
    <citation type="journal article" date="2014" name="PLoS ONE">
        <title>Reduction of Hydrogen Peroxide Accumulation and Toxicity by a Catalase from Mycoplasma iowae.</title>
        <authorList>
            <person name="Pritchard R.E."/>
            <person name="Prassinos A.J."/>
            <person name="Osborne J.D."/>
            <person name="Raviv Z."/>
            <person name="Balish M.F."/>
        </authorList>
    </citation>
    <scope>NUCLEOTIDE SEQUENCE [LARGE SCALE GENOMIC DNA]</scope>
    <source>
        <strain evidence="1 2">DK-CPA</strain>
    </source>
</reference>
<sequence>MIIVRNGKLEKNARGDINQLIKKSEDKKSLSKAIDFLKSKKVSYVDIDVNKTLYCNSRPIKADVICYIKSSNHILENVWLLVDTKKYSQENESLLKMSRFYFSEINDLEMVLFTNYEKPIMFFKKYINGTYRICKTTKVPNFYE</sequence>
<keyword evidence="2" id="KW-1185">Reference proteome</keyword>
<dbReference type="Proteomes" id="UP000028523">
    <property type="component" value="Unassembled WGS sequence"/>
</dbReference>
<gene>
    <name evidence="1" type="ORF">P271_154</name>
</gene>
<comment type="caution">
    <text evidence="1">The sequence shown here is derived from an EMBL/GenBank/DDBJ whole genome shotgun (WGS) entry which is preliminary data.</text>
</comment>
<protein>
    <submittedName>
        <fullName evidence="1">Uncharacterized protein</fullName>
    </submittedName>
</protein>
<proteinExistence type="predicted"/>